<gene>
    <name evidence="1" type="ORF">ALP90_00946</name>
</gene>
<organism evidence="1 2">
    <name type="scientific">Pseudomonas amygdali pv. ulmi</name>
    <dbReference type="NCBI Taxonomy" id="251720"/>
    <lineage>
        <taxon>Bacteria</taxon>
        <taxon>Pseudomonadati</taxon>
        <taxon>Pseudomonadota</taxon>
        <taxon>Gammaproteobacteria</taxon>
        <taxon>Pseudomonadales</taxon>
        <taxon>Pseudomonadaceae</taxon>
        <taxon>Pseudomonas</taxon>
        <taxon>Pseudomonas amygdali</taxon>
    </lineage>
</organism>
<comment type="caution">
    <text evidence="1">The sequence shown here is derived from an EMBL/GenBank/DDBJ whole genome shotgun (WGS) entry which is preliminary data.</text>
</comment>
<dbReference type="Proteomes" id="UP000271097">
    <property type="component" value="Unassembled WGS sequence"/>
</dbReference>
<name>A0A3M4T869_PSEA0</name>
<evidence type="ECO:0000313" key="2">
    <source>
        <dbReference type="Proteomes" id="UP000271097"/>
    </source>
</evidence>
<dbReference type="EMBL" id="RBRS01000074">
    <property type="protein sequence ID" value="RMR23261.1"/>
    <property type="molecule type" value="Genomic_DNA"/>
</dbReference>
<protein>
    <submittedName>
        <fullName evidence="1">Uncharacterized protein</fullName>
    </submittedName>
</protein>
<accession>A0A3M4T869</accession>
<reference evidence="1 2" key="1">
    <citation type="submission" date="2018-08" db="EMBL/GenBank/DDBJ databases">
        <title>Recombination of ecologically and evolutionarily significant loci maintains genetic cohesion in the Pseudomonas syringae species complex.</title>
        <authorList>
            <person name="Dillon M."/>
            <person name="Thakur S."/>
            <person name="Almeida R.N.D."/>
            <person name="Weir B.S."/>
            <person name="Guttman D.S."/>
        </authorList>
    </citation>
    <scope>NUCLEOTIDE SEQUENCE [LARGE SCALE GENOMIC DNA]</scope>
    <source>
        <strain evidence="1 2">ICMP 5931</strain>
    </source>
</reference>
<proteinExistence type="predicted"/>
<dbReference type="AlphaFoldDB" id="A0A3M4T869"/>
<evidence type="ECO:0000313" key="1">
    <source>
        <dbReference type="EMBL" id="RMR23261.1"/>
    </source>
</evidence>
<sequence>MVGVRGFELLTSCSQSRRATGLRYTPMMLKNTSEEAFSIWVTLVASLPKIQPDTNLLYVAVTRAMKILAVNSLVIDIMQRFKDMLQRSRP</sequence>